<dbReference type="InterPro" id="IPR051678">
    <property type="entry name" value="AGP_Transferase"/>
</dbReference>
<dbReference type="InterPro" id="IPR011009">
    <property type="entry name" value="Kinase-like_dom_sf"/>
</dbReference>
<gene>
    <name evidence="4" type="ORF">QBC37DRAFT_293096</name>
</gene>
<dbReference type="AlphaFoldDB" id="A0AAN7B2B7"/>
<dbReference type="SUPFAM" id="SSF56112">
    <property type="entry name" value="Protein kinase-like (PK-like)"/>
    <property type="match status" value="1"/>
</dbReference>
<feature type="compositionally biased region" description="Basic and acidic residues" evidence="2">
    <location>
        <begin position="324"/>
        <end position="333"/>
    </location>
</feature>
<organism evidence="4 5">
    <name type="scientific">Rhypophila decipiens</name>
    <dbReference type="NCBI Taxonomy" id="261697"/>
    <lineage>
        <taxon>Eukaryota</taxon>
        <taxon>Fungi</taxon>
        <taxon>Dikarya</taxon>
        <taxon>Ascomycota</taxon>
        <taxon>Pezizomycotina</taxon>
        <taxon>Sordariomycetes</taxon>
        <taxon>Sordariomycetidae</taxon>
        <taxon>Sordariales</taxon>
        <taxon>Naviculisporaceae</taxon>
        <taxon>Rhypophila</taxon>
    </lineage>
</organism>
<dbReference type="Pfam" id="PF01636">
    <property type="entry name" value="APH"/>
    <property type="match status" value="1"/>
</dbReference>
<keyword evidence="5" id="KW-1185">Reference proteome</keyword>
<reference evidence="4" key="2">
    <citation type="submission" date="2023-05" db="EMBL/GenBank/DDBJ databases">
        <authorList>
            <consortium name="Lawrence Berkeley National Laboratory"/>
            <person name="Steindorff A."/>
            <person name="Hensen N."/>
            <person name="Bonometti L."/>
            <person name="Westerberg I."/>
            <person name="Brannstrom I.O."/>
            <person name="Guillou S."/>
            <person name="Cros-Aarteil S."/>
            <person name="Calhoun S."/>
            <person name="Haridas S."/>
            <person name="Kuo A."/>
            <person name="Mondo S."/>
            <person name="Pangilinan J."/>
            <person name="Riley R."/>
            <person name="Labutti K."/>
            <person name="Andreopoulos B."/>
            <person name="Lipzen A."/>
            <person name="Chen C."/>
            <person name="Yanf M."/>
            <person name="Daum C."/>
            <person name="Ng V."/>
            <person name="Clum A."/>
            <person name="Ohm R."/>
            <person name="Martin F."/>
            <person name="Silar P."/>
            <person name="Natvig D."/>
            <person name="Lalanne C."/>
            <person name="Gautier V."/>
            <person name="Ament-Velasquez S.L."/>
            <person name="Kruys A."/>
            <person name="Hutchinson M.I."/>
            <person name="Powell A.J."/>
            <person name="Barry K."/>
            <person name="Miller A.N."/>
            <person name="Grigoriev I.V."/>
            <person name="Debuchy R."/>
            <person name="Gladieux P."/>
            <person name="Thoren M.H."/>
            <person name="Johannesson H."/>
        </authorList>
    </citation>
    <scope>NUCLEOTIDE SEQUENCE</scope>
    <source>
        <strain evidence="4">PSN293</strain>
    </source>
</reference>
<proteinExistence type="predicted"/>
<evidence type="ECO:0000313" key="4">
    <source>
        <dbReference type="EMBL" id="KAK4210126.1"/>
    </source>
</evidence>
<name>A0AAN7B2B7_9PEZI</name>
<feature type="region of interest" description="Disordered" evidence="2">
    <location>
        <begin position="324"/>
        <end position="344"/>
    </location>
</feature>
<feature type="coiled-coil region" evidence="1">
    <location>
        <begin position="476"/>
        <end position="550"/>
    </location>
</feature>
<reference evidence="4" key="1">
    <citation type="journal article" date="2023" name="Mol. Phylogenet. Evol.">
        <title>Genome-scale phylogeny and comparative genomics of the fungal order Sordariales.</title>
        <authorList>
            <person name="Hensen N."/>
            <person name="Bonometti L."/>
            <person name="Westerberg I."/>
            <person name="Brannstrom I.O."/>
            <person name="Guillou S."/>
            <person name="Cros-Aarteil S."/>
            <person name="Calhoun S."/>
            <person name="Haridas S."/>
            <person name="Kuo A."/>
            <person name="Mondo S."/>
            <person name="Pangilinan J."/>
            <person name="Riley R."/>
            <person name="LaButti K."/>
            <person name="Andreopoulos B."/>
            <person name="Lipzen A."/>
            <person name="Chen C."/>
            <person name="Yan M."/>
            <person name="Daum C."/>
            <person name="Ng V."/>
            <person name="Clum A."/>
            <person name="Steindorff A."/>
            <person name="Ohm R.A."/>
            <person name="Martin F."/>
            <person name="Silar P."/>
            <person name="Natvig D.O."/>
            <person name="Lalanne C."/>
            <person name="Gautier V."/>
            <person name="Ament-Velasquez S.L."/>
            <person name="Kruys A."/>
            <person name="Hutchinson M.I."/>
            <person name="Powell A.J."/>
            <person name="Barry K."/>
            <person name="Miller A.N."/>
            <person name="Grigoriev I.V."/>
            <person name="Debuchy R."/>
            <person name="Gladieux P."/>
            <person name="Hiltunen Thoren M."/>
            <person name="Johannesson H."/>
        </authorList>
    </citation>
    <scope>NUCLEOTIDE SEQUENCE</scope>
    <source>
        <strain evidence="4">PSN293</strain>
    </source>
</reference>
<dbReference type="Gene3D" id="3.90.1200.10">
    <property type="match status" value="1"/>
</dbReference>
<evidence type="ECO:0000256" key="2">
    <source>
        <dbReference type="SAM" id="MobiDB-lite"/>
    </source>
</evidence>
<dbReference type="Proteomes" id="UP001301769">
    <property type="component" value="Unassembled WGS sequence"/>
</dbReference>
<protein>
    <submittedName>
        <fullName evidence="4">Phosphotransferase enzyme family-domain-containing protein</fullName>
    </submittedName>
</protein>
<evidence type="ECO:0000313" key="5">
    <source>
        <dbReference type="Proteomes" id="UP001301769"/>
    </source>
</evidence>
<feature type="region of interest" description="Disordered" evidence="2">
    <location>
        <begin position="394"/>
        <end position="418"/>
    </location>
</feature>
<sequence length="562" mass="65348">MSRTKVTTKTAWDRYLPEDRVRYTGWQPWNSEPFWPSEPDSDAIKAIFVSEFFSGSDHHNDPDLQVRFFAEGSHHKVYEATHPSWTQPYLLRVALGVDPCLKTESEMATLAYLRHKTTIPVPKPIAWISGVDARIGYEWSLEEKVPGVVLESVWRKMPWDKKVNLVRQVARMMEELWRHKFNKVGSLYVTQAQTNNSSSALSVRPRHVRLEDMVEPQFFVGPTLEYEFGSGRRHYLSTTRGPFNNTRDWLEAHTEVERAHFQSAKALLDEAPAALLKDQEEWENLVAEEIAFGIDTNDFLGLYDRYIENCDTCLRLLPKLYPEDRPSDTKSTSERPCGLENHSKPTSEQYFLNHQDLNDTNILVDPETFAITGIIDWERSGVYPAWHSVGYPKFISEQDPSDKGEPPIPETYDEEDDNYKPIPAEERIEWEAMKLRQEFDKQLVELGCTSKPGPLSLFDTVTKDVLGRICELGTDLEYWQNMLNDVHEKLAALEQERNEIADLERVSKAKTEALRQTLEEELRDFQERQNRELEGVISLYERMKEEIKQNFVRKRKLENITA</sequence>
<feature type="domain" description="Aminoglycoside phosphotransferase" evidence="3">
    <location>
        <begin position="345"/>
        <end position="387"/>
    </location>
</feature>
<keyword evidence="1" id="KW-0175">Coiled coil</keyword>
<evidence type="ECO:0000256" key="1">
    <source>
        <dbReference type="SAM" id="Coils"/>
    </source>
</evidence>
<dbReference type="PANTHER" id="PTHR21310">
    <property type="entry name" value="AMINOGLYCOSIDE PHOSPHOTRANSFERASE-RELATED-RELATED"/>
    <property type="match status" value="1"/>
</dbReference>
<dbReference type="InterPro" id="IPR002575">
    <property type="entry name" value="Aminoglycoside_PTrfase"/>
</dbReference>
<accession>A0AAN7B2B7</accession>
<comment type="caution">
    <text evidence="4">The sequence shown here is derived from an EMBL/GenBank/DDBJ whole genome shotgun (WGS) entry which is preliminary data.</text>
</comment>
<dbReference type="EMBL" id="MU858184">
    <property type="protein sequence ID" value="KAK4210126.1"/>
    <property type="molecule type" value="Genomic_DNA"/>
</dbReference>
<dbReference type="PANTHER" id="PTHR21310:SF13">
    <property type="entry name" value="AMINOGLYCOSIDE PHOSPHOTRANSFERASE DOMAIN-CONTAINING PROTEIN"/>
    <property type="match status" value="1"/>
</dbReference>
<evidence type="ECO:0000259" key="3">
    <source>
        <dbReference type="Pfam" id="PF01636"/>
    </source>
</evidence>